<protein>
    <recommendedName>
        <fullName evidence="4">DUF4252 domain-containing protein</fullName>
    </recommendedName>
</protein>
<gene>
    <name evidence="2" type="ORF">SAMN05878281_0918</name>
</gene>
<dbReference type="STRING" id="143223.SAMN05878281_0918"/>
<dbReference type="OrthoDB" id="1143555at2"/>
<evidence type="ECO:0000313" key="2">
    <source>
        <dbReference type="EMBL" id="SHM51032.1"/>
    </source>
</evidence>
<proteinExistence type="predicted"/>
<dbReference type="RefSeq" id="WP_079734177.1">
    <property type="nucleotide sequence ID" value="NZ_LT670848.1"/>
</dbReference>
<feature type="signal peptide" evidence="1">
    <location>
        <begin position="1"/>
        <end position="20"/>
    </location>
</feature>
<organism evidence="2 3">
    <name type="scientific">Salegentibacter salegens</name>
    <dbReference type="NCBI Taxonomy" id="143223"/>
    <lineage>
        <taxon>Bacteria</taxon>
        <taxon>Pseudomonadati</taxon>
        <taxon>Bacteroidota</taxon>
        <taxon>Flavobacteriia</taxon>
        <taxon>Flavobacteriales</taxon>
        <taxon>Flavobacteriaceae</taxon>
        <taxon>Salegentibacter</taxon>
    </lineage>
</organism>
<evidence type="ECO:0000256" key="1">
    <source>
        <dbReference type="SAM" id="SignalP"/>
    </source>
</evidence>
<sequence>MKSIKILGLALAAAAFVSCANEPSLQEYYVENQQDNKFIALDVPTSMFTNSEELDENQRATLESVKKINVLALPVKESKEEYEAEKTKLTNILQDEKYQLLMKYGSNDRKAEIYFTGDEDAIDEIIIYGYDDTKGVGVARVLGEDMNPQKLMELMKSLDKGDIDVNGLKGITGMFKTELEE</sequence>
<dbReference type="InterPro" id="IPR025348">
    <property type="entry name" value="DUF4252"/>
</dbReference>
<reference evidence="3" key="1">
    <citation type="submission" date="2016-11" db="EMBL/GenBank/DDBJ databases">
        <authorList>
            <person name="Varghese N."/>
            <person name="Submissions S."/>
        </authorList>
    </citation>
    <scope>NUCLEOTIDE SEQUENCE [LARGE SCALE GENOMIC DNA]</scope>
    <source>
        <strain evidence="3">ACAM 48</strain>
    </source>
</reference>
<dbReference type="Pfam" id="PF14060">
    <property type="entry name" value="DUF4252"/>
    <property type="match status" value="1"/>
</dbReference>
<dbReference type="Proteomes" id="UP000190235">
    <property type="component" value="Chromosome I"/>
</dbReference>
<evidence type="ECO:0000313" key="3">
    <source>
        <dbReference type="Proteomes" id="UP000190235"/>
    </source>
</evidence>
<keyword evidence="3" id="KW-1185">Reference proteome</keyword>
<keyword evidence="1" id="KW-0732">Signal</keyword>
<dbReference type="EMBL" id="LT670848">
    <property type="protein sequence ID" value="SHM51032.1"/>
    <property type="molecule type" value="Genomic_DNA"/>
</dbReference>
<dbReference type="AlphaFoldDB" id="A0A1M7JDF7"/>
<accession>A0A1M7JDF7</accession>
<name>A0A1M7JDF7_9FLAO</name>
<dbReference type="PROSITE" id="PS51257">
    <property type="entry name" value="PROKAR_LIPOPROTEIN"/>
    <property type="match status" value="1"/>
</dbReference>
<feature type="chain" id="PRO_5012252303" description="DUF4252 domain-containing protein" evidence="1">
    <location>
        <begin position="21"/>
        <end position="181"/>
    </location>
</feature>
<evidence type="ECO:0008006" key="4">
    <source>
        <dbReference type="Google" id="ProtNLM"/>
    </source>
</evidence>